<reference evidence="2" key="1">
    <citation type="journal article" date="2003" name="Genome Biol.">
        <title>An integrated gene annotation and transcriptional profiling approach towards the full gene content of the Drosophila genome.</title>
        <authorList>
            <person name="Hild M."/>
            <person name="Beckmann B."/>
            <person name="Haas S.A."/>
            <person name="Koch B."/>
            <person name="Solovyev V."/>
            <person name="Busold C."/>
            <person name="Fellenberg K."/>
            <person name="Boutros M."/>
            <person name="Vingron M."/>
            <person name="Sauer F."/>
            <person name="Hoheisel J.D."/>
            <person name="Paro R."/>
        </authorList>
    </citation>
    <scope>NUCLEOTIDE SEQUENCE</scope>
</reference>
<dbReference type="InterPro" id="IPR000477">
    <property type="entry name" value="RT_dom"/>
</dbReference>
<dbReference type="AlphaFoldDB" id="Q6II19"/>
<organism evidence="2">
    <name type="scientific">Drosophila melanogaster</name>
    <name type="common">Fruit fly</name>
    <dbReference type="NCBI Taxonomy" id="7227"/>
    <lineage>
        <taxon>Eukaryota</taxon>
        <taxon>Metazoa</taxon>
        <taxon>Ecdysozoa</taxon>
        <taxon>Arthropoda</taxon>
        <taxon>Hexapoda</taxon>
        <taxon>Insecta</taxon>
        <taxon>Pterygota</taxon>
        <taxon>Neoptera</taxon>
        <taxon>Endopterygota</taxon>
        <taxon>Diptera</taxon>
        <taxon>Brachycera</taxon>
        <taxon>Muscomorpha</taxon>
        <taxon>Ephydroidea</taxon>
        <taxon>Drosophilidae</taxon>
        <taxon>Drosophila</taxon>
        <taxon>Sophophora</taxon>
    </lineage>
</organism>
<feature type="domain" description="Reverse transcriptase" evidence="1">
    <location>
        <begin position="1"/>
        <end position="102"/>
    </location>
</feature>
<dbReference type="PROSITE" id="PS50878">
    <property type="entry name" value="RT_POL"/>
    <property type="match status" value="1"/>
</dbReference>
<name>Q6II19_DROME</name>
<sequence length="120" mass="13329">MLTSVNNTDEEACTAQLLLATYADDTAMLASHSSLQIASNGVQFRLPAIKRWTSKWNITINCTKSACVHLPFTMRPQTCLGLFFEGNTIDFVSSYCYLGVHLDRTLIWKEYITAVGAKSS</sequence>
<accession>Q6II19</accession>
<gene>
    <name evidence="2" type="ORF">HDC20041</name>
</gene>
<protein>
    <submittedName>
        <fullName evidence="2">HDC20041</fullName>
    </submittedName>
</protein>
<evidence type="ECO:0000313" key="2">
    <source>
        <dbReference type="EMBL" id="DAA03447.1"/>
    </source>
</evidence>
<proteinExistence type="predicted"/>
<dbReference type="EMBL" id="BK003247">
    <property type="protein sequence ID" value="DAA03447.1"/>
    <property type="molecule type" value="Genomic_DNA"/>
</dbReference>
<evidence type="ECO:0000259" key="1">
    <source>
        <dbReference type="PROSITE" id="PS50878"/>
    </source>
</evidence>